<gene>
    <name evidence="1" type="ORF">HPB49_023842</name>
</gene>
<organism evidence="1 2">
    <name type="scientific">Dermacentor silvarum</name>
    <name type="common">Tick</name>
    <dbReference type="NCBI Taxonomy" id="543639"/>
    <lineage>
        <taxon>Eukaryota</taxon>
        <taxon>Metazoa</taxon>
        <taxon>Ecdysozoa</taxon>
        <taxon>Arthropoda</taxon>
        <taxon>Chelicerata</taxon>
        <taxon>Arachnida</taxon>
        <taxon>Acari</taxon>
        <taxon>Parasitiformes</taxon>
        <taxon>Ixodida</taxon>
        <taxon>Ixodoidea</taxon>
        <taxon>Ixodidae</taxon>
        <taxon>Rhipicephalinae</taxon>
        <taxon>Dermacentor</taxon>
    </lineage>
</organism>
<proteinExistence type="predicted"/>
<keyword evidence="2" id="KW-1185">Reference proteome</keyword>
<evidence type="ECO:0000313" key="2">
    <source>
        <dbReference type="Proteomes" id="UP000821865"/>
    </source>
</evidence>
<comment type="caution">
    <text evidence="1">The sequence shown here is derived from an EMBL/GenBank/DDBJ whole genome shotgun (WGS) entry which is preliminary data.</text>
</comment>
<accession>A0ACB8CTL2</accession>
<protein>
    <submittedName>
        <fullName evidence="1">Uncharacterized protein</fullName>
    </submittedName>
</protein>
<sequence>MSRFPLSLIAAFLLTTADRSWSLPASDPATSANYTGYRLVSVTAPNEKSRSILSSLADSLQLDVWRDATAFGKPALVLLRPQVATEFIETASKEGLAVSTNSHNMQQLLDDERKEVRFATYSETSDRFERYLTYDEFKDALQQYAKDYNHVTYTSIGRSYEGRDIIGVHIKAKENLPIVFLECGIHAREWIAHSTCLYIIDQLATQYGEEEDVHRLVSTYEWRVYPIVNPDGYEYSHTTDRLWRKTRSRSRFSECIGADPNRNFDIGQYCTGRSSTDPCQPSYCGDEPFSEPESRAVRDALGATQGRTEFYFALHNFGLLWMFAYAHQPQKIPEYDELMNISAKAAEAMKKIRGNEFDFGPISTTLYRSSGHSVDWAYEKEGVKKAFIVELEPSWRISDPNKGFVLPTRNILPTVKEAWVGIKAAVTP</sequence>
<evidence type="ECO:0000313" key="1">
    <source>
        <dbReference type="EMBL" id="KAH7950426.1"/>
    </source>
</evidence>
<name>A0ACB8CTL2_DERSI</name>
<reference evidence="1" key="1">
    <citation type="submission" date="2020-05" db="EMBL/GenBank/DDBJ databases">
        <title>Large-scale comparative analyses of tick genomes elucidate their genetic diversity and vector capacities.</title>
        <authorList>
            <person name="Jia N."/>
            <person name="Wang J."/>
            <person name="Shi W."/>
            <person name="Du L."/>
            <person name="Sun Y."/>
            <person name="Zhan W."/>
            <person name="Jiang J."/>
            <person name="Wang Q."/>
            <person name="Zhang B."/>
            <person name="Ji P."/>
            <person name="Sakyi L.B."/>
            <person name="Cui X."/>
            <person name="Yuan T."/>
            <person name="Jiang B."/>
            <person name="Yang W."/>
            <person name="Lam T.T.-Y."/>
            <person name="Chang Q."/>
            <person name="Ding S."/>
            <person name="Wang X."/>
            <person name="Zhu J."/>
            <person name="Ruan X."/>
            <person name="Zhao L."/>
            <person name="Wei J."/>
            <person name="Que T."/>
            <person name="Du C."/>
            <person name="Cheng J."/>
            <person name="Dai P."/>
            <person name="Han X."/>
            <person name="Huang E."/>
            <person name="Gao Y."/>
            <person name="Liu J."/>
            <person name="Shao H."/>
            <person name="Ye R."/>
            <person name="Li L."/>
            <person name="Wei W."/>
            <person name="Wang X."/>
            <person name="Wang C."/>
            <person name="Yang T."/>
            <person name="Huo Q."/>
            <person name="Li W."/>
            <person name="Guo W."/>
            <person name="Chen H."/>
            <person name="Zhou L."/>
            <person name="Ni X."/>
            <person name="Tian J."/>
            <person name="Zhou Y."/>
            <person name="Sheng Y."/>
            <person name="Liu T."/>
            <person name="Pan Y."/>
            <person name="Xia L."/>
            <person name="Li J."/>
            <person name="Zhao F."/>
            <person name="Cao W."/>
        </authorList>
    </citation>
    <scope>NUCLEOTIDE SEQUENCE</scope>
    <source>
        <strain evidence="1">Dsil-2018</strain>
    </source>
</reference>
<dbReference type="EMBL" id="CM023474">
    <property type="protein sequence ID" value="KAH7950426.1"/>
    <property type="molecule type" value="Genomic_DNA"/>
</dbReference>
<dbReference type="Proteomes" id="UP000821865">
    <property type="component" value="Chromosome 5"/>
</dbReference>